<dbReference type="SFLD" id="SFLDG01129">
    <property type="entry name" value="C1.5:_HAD__Beta-PGM__Phosphata"/>
    <property type="match status" value="1"/>
</dbReference>
<reference evidence="1 2" key="1">
    <citation type="submission" date="2018-07" db="EMBL/GenBank/DDBJ databases">
        <title>Anaerosacharophilus polymeroproducens gen. nov. sp. nov., an anaerobic bacterium isolated from salt field.</title>
        <authorList>
            <person name="Kim W."/>
            <person name="Yang S.-H."/>
            <person name="Oh J."/>
            <person name="Lee J.-H."/>
            <person name="Kwon K.K."/>
        </authorList>
    </citation>
    <scope>NUCLEOTIDE SEQUENCE [LARGE SCALE GENOMIC DNA]</scope>
    <source>
        <strain evidence="1 2">MCWD5</strain>
    </source>
</reference>
<keyword evidence="2" id="KW-1185">Reference proteome</keyword>
<dbReference type="InterPro" id="IPR023214">
    <property type="entry name" value="HAD_sf"/>
</dbReference>
<dbReference type="NCBIfam" id="TIGR01509">
    <property type="entry name" value="HAD-SF-IA-v3"/>
    <property type="match status" value="1"/>
</dbReference>
<dbReference type="Gene3D" id="1.10.150.240">
    <property type="entry name" value="Putative phosphatase, domain 2"/>
    <property type="match status" value="1"/>
</dbReference>
<dbReference type="InterPro" id="IPR041492">
    <property type="entry name" value="HAD_2"/>
</dbReference>
<dbReference type="InterPro" id="IPR036412">
    <property type="entry name" value="HAD-like_sf"/>
</dbReference>
<dbReference type="SFLD" id="SFLDS00003">
    <property type="entry name" value="Haloacid_Dehalogenase"/>
    <property type="match status" value="1"/>
</dbReference>
<protein>
    <submittedName>
        <fullName evidence="1">HAD family phosphatase</fullName>
    </submittedName>
</protein>
<dbReference type="PANTHER" id="PTHR43611:SF3">
    <property type="entry name" value="FLAVIN MONONUCLEOTIDE HYDROLASE 1, CHLOROPLATIC"/>
    <property type="match status" value="1"/>
</dbReference>
<proteinExistence type="predicted"/>
<dbReference type="EMBL" id="QRCT01000016">
    <property type="protein sequence ID" value="RDU23892.1"/>
    <property type="molecule type" value="Genomic_DNA"/>
</dbReference>
<gene>
    <name evidence="1" type="ORF">DWV06_06235</name>
</gene>
<dbReference type="Gene3D" id="3.40.50.1000">
    <property type="entry name" value="HAD superfamily/HAD-like"/>
    <property type="match status" value="1"/>
</dbReference>
<evidence type="ECO:0000313" key="2">
    <source>
        <dbReference type="Proteomes" id="UP000255036"/>
    </source>
</evidence>
<evidence type="ECO:0000313" key="1">
    <source>
        <dbReference type="EMBL" id="RDU23892.1"/>
    </source>
</evidence>
<dbReference type="InterPro" id="IPR006439">
    <property type="entry name" value="HAD-SF_hydro_IA"/>
</dbReference>
<name>A0A371AWI2_9FIRM</name>
<dbReference type="Proteomes" id="UP000255036">
    <property type="component" value="Unassembled WGS sequence"/>
</dbReference>
<dbReference type="OrthoDB" id="9797415at2"/>
<dbReference type="InterPro" id="IPR023198">
    <property type="entry name" value="PGP-like_dom2"/>
</dbReference>
<dbReference type="CDD" id="cd02603">
    <property type="entry name" value="HAD_sEH-N_like"/>
    <property type="match status" value="1"/>
</dbReference>
<dbReference type="Pfam" id="PF13419">
    <property type="entry name" value="HAD_2"/>
    <property type="match status" value="1"/>
</dbReference>
<dbReference type="PANTHER" id="PTHR43611">
    <property type="entry name" value="ALPHA-D-GLUCOSE 1-PHOSPHATE PHOSPHATASE"/>
    <property type="match status" value="1"/>
</dbReference>
<organism evidence="1 2">
    <name type="scientific">Anaerosacchariphilus polymeriproducens</name>
    <dbReference type="NCBI Taxonomy" id="1812858"/>
    <lineage>
        <taxon>Bacteria</taxon>
        <taxon>Bacillati</taxon>
        <taxon>Bacillota</taxon>
        <taxon>Clostridia</taxon>
        <taxon>Lachnospirales</taxon>
        <taxon>Lachnospiraceae</taxon>
        <taxon>Anaerosacchariphilus</taxon>
    </lineage>
</organism>
<dbReference type="AlphaFoldDB" id="A0A371AWI2"/>
<dbReference type="RefSeq" id="WP_115481325.1">
    <property type="nucleotide sequence ID" value="NZ_QRCT01000016.1"/>
</dbReference>
<comment type="caution">
    <text evidence="1">The sequence shown here is derived from an EMBL/GenBank/DDBJ whole genome shotgun (WGS) entry which is preliminary data.</text>
</comment>
<dbReference type="SUPFAM" id="SSF56784">
    <property type="entry name" value="HAD-like"/>
    <property type="match status" value="1"/>
</dbReference>
<accession>A0A371AWI2</accession>
<sequence length="201" mass="24214">MIDTIVFDIGMVMVNFCWEKYLRSFQYSEDLYQSIAEAMFLSPQWNEYDRGELTDQEMLALFIRNRPEYKKQIKEVFANLGKTIEVYDYTENWIRRLRAKGYKVYYLSNFSKRTLVQGEKEMKFHKEMDGGLFSFDIKKIKPEREIYQIFIEKFNIKPERAVFLDDNRKNLEGAKPFGFHTILFTSKEKAEKELHNLGVEW</sequence>
<dbReference type="PRINTS" id="PR00413">
    <property type="entry name" value="HADHALOGNASE"/>
</dbReference>